<comment type="caution">
    <text evidence="8">The sequence shown here is derived from an EMBL/GenBank/DDBJ whole genome shotgun (WGS) entry which is preliminary data.</text>
</comment>
<evidence type="ECO:0000256" key="5">
    <source>
        <dbReference type="ARBA" id="ARBA00023136"/>
    </source>
</evidence>
<proteinExistence type="inferred from homology"/>
<feature type="transmembrane region" description="Helical" evidence="6">
    <location>
        <begin position="114"/>
        <end position="134"/>
    </location>
</feature>
<evidence type="ECO:0000256" key="6">
    <source>
        <dbReference type="SAM" id="Phobius"/>
    </source>
</evidence>
<keyword evidence="5 6" id="KW-0472">Membrane</keyword>
<feature type="transmembrane region" description="Helical" evidence="6">
    <location>
        <begin position="154"/>
        <end position="171"/>
    </location>
</feature>
<keyword evidence="3 6" id="KW-0812">Transmembrane</keyword>
<evidence type="ECO:0000256" key="1">
    <source>
        <dbReference type="ARBA" id="ARBA00004141"/>
    </source>
</evidence>
<dbReference type="EMBL" id="SNRW01004872">
    <property type="protein sequence ID" value="KAA6386286.1"/>
    <property type="molecule type" value="Genomic_DNA"/>
</dbReference>
<comment type="similarity">
    <text evidence="2">Belongs to the steroid 5-alpha reductase family.</text>
</comment>
<reference evidence="8 9" key="1">
    <citation type="submission" date="2019-03" db="EMBL/GenBank/DDBJ databases">
        <title>Single cell metagenomics reveals metabolic interactions within the superorganism composed of flagellate Streblomastix strix and complex community of Bacteroidetes bacteria on its surface.</title>
        <authorList>
            <person name="Treitli S.C."/>
            <person name="Kolisko M."/>
            <person name="Husnik F."/>
            <person name="Keeling P."/>
            <person name="Hampl V."/>
        </authorList>
    </citation>
    <scope>NUCLEOTIDE SEQUENCE [LARGE SCALE GENOMIC DNA]</scope>
    <source>
        <strain evidence="8">ST1C</strain>
    </source>
</reference>
<evidence type="ECO:0000256" key="4">
    <source>
        <dbReference type="ARBA" id="ARBA00022989"/>
    </source>
</evidence>
<dbReference type="OrthoDB" id="5788137at2759"/>
<gene>
    <name evidence="8" type="ORF">EZS28_018188</name>
</gene>
<feature type="transmembrane region" description="Helical" evidence="6">
    <location>
        <begin position="210"/>
        <end position="229"/>
    </location>
</feature>
<comment type="subcellular location">
    <subcellularLocation>
        <location evidence="1">Membrane</location>
        <topology evidence="1">Multi-pass membrane protein</topology>
    </subcellularLocation>
</comment>
<protein>
    <submittedName>
        <fullName evidence="8">Putative 3-oxo-5-alpha-steroid 4-dehydrogenase</fullName>
    </submittedName>
</protein>
<dbReference type="GO" id="GO:0016020">
    <property type="term" value="C:membrane"/>
    <property type="evidence" value="ECO:0007669"/>
    <property type="project" value="UniProtKB-SubCell"/>
</dbReference>
<evidence type="ECO:0000313" key="9">
    <source>
        <dbReference type="Proteomes" id="UP000324800"/>
    </source>
</evidence>
<dbReference type="InterPro" id="IPR001104">
    <property type="entry name" value="3-oxo-5_a-steroid_4-DH_C"/>
</dbReference>
<evidence type="ECO:0000313" key="8">
    <source>
        <dbReference type="EMBL" id="KAA6386286.1"/>
    </source>
</evidence>
<dbReference type="PROSITE" id="PS50244">
    <property type="entry name" value="S5A_REDUCTASE"/>
    <property type="match status" value="1"/>
</dbReference>
<dbReference type="InterPro" id="IPR039357">
    <property type="entry name" value="SRD5A/TECR"/>
</dbReference>
<feature type="transmembrane region" description="Helical" evidence="6">
    <location>
        <begin position="17"/>
        <end position="38"/>
    </location>
</feature>
<dbReference type="Proteomes" id="UP000324800">
    <property type="component" value="Unassembled WGS sequence"/>
</dbReference>
<evidence type="ECO:0000256" key="2">
    <source>
        <dbReference type="ARBA" id="ARBA00007742"/>
    </source>
</evidence>
<dbReference type="PANTHER" id="PTHR10556">
    <property type="entry name" value="3-OXO-5-ALPHA-STEROID 4-DEHYDROGENASE"/>
    <property type="match status" value="1"/>
</dbReference>
<dbReference type="GO" id="GO:0006629">
    <property type="term" value="P:lipid metabolic process"/>
    <property type="evidence" value="ECO:0007669"/>
    <property type="project" value="InterPro"/>
</dbReference>
<dbReference type="Gene3D" id="1.20.120.1630">
    <property type="match status" value="1"/>
</dbReference>
<dbReference type="GO" id="GO:0016627">
    <property type="term" value="F:oxidoreductase activity, acting on the CH-CH group of donors"/>
    <property type="evidence" value="ECO:0007669"/>
    <property type="project" value="InterPro"/>
</dbReference>
<organism evidence="8 9">
    <name type="scientific">Streblomastix strix</name>
    <dbReference type="NCBI Taxonomy" id="222440"/>
    <lineage>
        <taxon>Eukaryota</taxon>
        <taxon>Metamonada</taxon>
        <taxon>Preaxostyla</taxon>
        <taxon>Oxymonadida</taxon>
        <taxon>Streblomastigidae</taxon>
        <taxon>Streblomastix</taxon>
    </lineage>
</organism>
<dbReference type="PANTHER" id="PTHR10556:SF35">
    <property type="entry name" value="3-OXO-5-ALPHA-STEROID 4-DEHYDROGENASE FAMILY PROTEIN"/>
    <property type="match status" value="1"/>
</dbReference>
<feature type="domain" description="3-oxo-5-alpha-steroid 4-dehydrogenase C-terminal" evidence="7">
    <location>
        <begin position="114"/>
        <end position="265"/>
    </location>
</feature>
<evidence type="ECO:0000259" key="7">
    <source>
        <dbReference type="Pfam" id="PF02544"/>
    </source>
</evidence>
<evidence type="ECO:0000256" key="3">
    <source>
        <dbReference type="ARBA" id="ARBA00022692"/>
    </source>
</evidence>
<keyword evidence="4 6" id="KW-1133">Transmembrane helix</keyword>
<dbReference type="AlphaFoldDB" id="A0A5J4VVU3"/>
<accession>A0A5J4VVU3</accession>
<sequence length="265" mass="31037">MTDQIPFELPFESAYPVVLKVFLAVGFVSFISLFFVQAPYGRFSEGSSKIWGPKFSGKYGFLVQESPSVFAPPIYYYFSDRTITQLIFLIIWEIHYVNRVIIQPLLQPTNKKNTSAFIMLFAFSFQLTSTYLNFYGIYFREKEKFVFDLFKDPVAIIGLLIFSIGLIGNIISDTILRKLRKPGDANYYIPRGFLFEYTSASNYFCEMIEWFGFILFTKFFVGAVTLFTWTNFNLFPRSLAQHKWYKKKFGDEYPKQRKALIPFVL</sequence>
<name>A0A5J4VVU3_9EUKA</name>
<dbReference type="Pfam" id="PF02544">
    <property type="entry name" value="Steroid_dh"/>
    <property type="match status" value="1"/>
</dbReference>